<evidence type="ECO:0000313" key="2">
    <source>
        <dbReference type="EMBL" id="RCW50907.1"/>
    </source>
</evidence>
<dbReference type="Pfam" id="PF00908">
    <property type="entry name" value="dTDP_sugar_isom"/>
    <property type="match status" value="1"/>
</dbReference>
<dbReference type="AlphaFoldDB" id="A0A368WBW5"/>
<proteinExistence type="predicted"/>
<evidence type="ECO:0000313" key="3">
    <source>
        <dbReference type="Proteomes" id="UP000252415"/>
    </source>
</evidence>
<dbReference type="GO" id="GO:0008830">
    <property type="term" value="F:dTDP-4-dehydrorhamnose 3,5-epimerase activity"/>
    <property type="evidence" value="ECO:0007669"/>
    <property type="project" value="InterPro"/>
</dbReference>
<organism evidence="2 3">
    <name type="scientific">Paenibacillus prosopidis</name>
    <dbReference type="NCBI Taxonomy" id="630520"/>
    <lineage>
        <taxon>Bacteria</taxon>
        <taxon>Bacillati</taxon>
        <taxon>Bacillota</taxon>
        <taxon>Bacilli</taxon>
        <taxon>Bacillales</taxon>
        <taxon>Paenibacillaceae</taxon>
        <taxon>Paenibacillus</taxon>
    </lineage>
</organism>
<feature type="site" description="Participates in a stacking interaction with the thymidine ring of dTDP-4-oxo-6-deoxyglucose" evidence="1">
    <location>
        <position position="37"/>
    </location>
</feature>
<evidence type="ECO:0000256" key="1">
    <source>
        <dbReference type="PIRSR" id="PIRSR600888-3"/>
    </source>
</evidence>
<name>A0A368WBW5_9BACL</name>
<dbReference type="InterPro" id="IPR000888">
    <property type="entry name" value="RmlC-like"/>
</dbReference>
<protein>
    <submittedName>
        <fullName evidence="2">dTDP-4-dehydrorhamnose 3,5-epimerase</fullName>
    </submittedName>
</protein>
<dbReference type="InterPro" id="IPR014710">
    <property type="entry name" value="RmlC-like_jellyroll"/>
</dbReference>
<dbReference type="Gene3D" id="2.60.120.10">
    <property type="entry name" value="Jelly Rolls"/>
    <property type="match status" value="1"/>
</dbReference>
<dbReference type="Proteomes" id="UP000252415">
    <property type="component" value="Unassembled WGS sequence"/>
</dbReference>
<dbReference type="SUPFAM" id="SSF51182">
    <property type="entry name" value="RmlC-like cupins"/>
    <property type="match status" value="1"/>
</dbReference>
<gene>
    <name evidence="2" type="ORF">DFP97_10299</name>
</gene>
<sequence>MGEENPYLLFIPRGVAHGYRVLGNTAAYIVYFTNTAYDPRNPDEYRIAYEDPKIGFTAGGGIYS</sequence>
<dbReference type="InterPro" id="IPR011051">
    <property type="entry name" value="RmlC_Cupin_sf"/>
</dbReference>
<comment type="caution">
    <text evidence="2">The sequence shown here is derived from an EMBL/GenBank/DDBJ whole genome shotgun (WGS) entry which is preliminary data.</text>
</comment>
<keyword evidence="3" id="KW-1185">Reference proteome</keyword>
<dbReference type="EMBL" id="QPJD01000002">
    <property type="protein sequence ID" value="RCW50907.1"/>
    <property type="molecule type" value="Genomic_DNA"/>
</dbReference>
<accession>A0A368WBW5</accession>
<reference evidence="2 3" key="1">
    <citation type="submission" date="2018-07" db="EMBL/GenBank/DDBJ databases">
        <title>Genomic Encyclopedia of Type Strains, Phase III (KMG-III): the genomes of soil and plant-associated and newly described type strains.</title>
        <authorList>
            <person name="Whitman W."/>
        </authorList>
    </citation>
    <scope>NUCLEOTIDE SEQUENCE [LARGE SCALE GENOMIC DNA]</scope>
    <source>
        <strain evidence="2 3">CECT 7506</strain>
    </source>
</reference>